<feature type="domain" description="SHSP" evidence="4">
    <location>
        <begin position="48"/>
        <end position="162"/>
    </location>
</feature>
<evidence type="ECO:0000259" key="4">
    <source>
        <dbReference type="PROSITE" id="PS01031"/>
    </source>
</evidence>
<keyword evidence="6" id="KW-1185">Reference proteome</keyword>
<proteinExistence type="inferred from homology"/>
<organism evidence="5 6">
    <name type="scientific">Geodia barretti</name>
    <name type="common">Barrett's horny sponge</name>
    <dbReference type="NCBI Taxonomy" id="519541"/>
    <lineage>
        <taxon>Eukaryota</taxon>
        <taxon>Metazoa</taxon>
        <taxon>Porifera</taxon>
        <taxon>Demospongiae</taxon>
        <taxon>Heteroscleromorpha</taxon>
        <taxon>Tetractinellida</taxon>
        <taxon>Astrophorina</taxon>
        <taxon>Geodiidae</taxon>
        <taxon>Geodia</taxon>
    </lineage>
</organism>
<gene>
    <name evidence="5" type="ORF">GBAR_LOCUS13645</name>
</gene>
<evidence type="ECO:0000256" key="2">
    <source>
        <dbReference type="PROSITE-ProRule" id="PRU00285"/>
    </source>
</evidence>
<reference evidence="5" key="1">
    <citation type="submission" date="2023-03" db="EMBL/GenBank/DDBJ databases">
        <authorList>
            <person name="Steffen K."/>
            <person name="Cardenas P."/>
        </authorList>
    </citation>
    <scope>NUCLEOTIDE SEQUENCE</scope>
</reference>
<dbReference type="InterPro" id="IPR002068">
    <property type="entry name" value="A-crystallin/Hsp20_dom"/>
</dbReference>
<evidence type="ECO:0000256" key="3">
    <source>
        <dbReference type="RuleBase" id="RU003616"/>
    </source>
</evidence>
<keyword evidence="1 5" id="KW-0346">Stress response</keyword>
<dbReference type="AlphaFoldDB" id="A0AA35S4L0"/>
<sequence>MADKWRITMTSTQRFDPFREMHQLRRMMHTPIFGGRVWGGPFEPEAETSVEAWSIPMDVHRSDKQLTVEASLPGFTADDVDVTISPDRVLSVKATRQTEVDHQSDEYLMRERRSGSFRRALRLPSDLDLDQAAVALDNGVLTVALPVAEAAQTRRLSIVDNTVTDHAVKDAA</sequence>
<protein>
    <submittedName>
        <fullName evidence="5">Small heat shock protein C2</fullName>
    </submittedName>
</protein>
<dbReference type="Gene3D" id="2.60.40.790">
    <property type="match status" value="1"/>
</dbReference>
<dbReference type="PROSITE" id="PS01031">
    <property type="entry name" value="SHSP"/>
    <property type="match status" value="1"/>
</dbReference>
<evidence type="ECO:0000313" key="6">
    <source>
        <dbReference type="Proteomes" id="UP001174909"/>
    </source>
</evidence>
<dbReference type="Proteomes" id="UP001174909">
    <property type="component" value="Unassembled WGS sequence"/>
</dbReference>
<comment type="caution">
    <text evidence="5">The sequence shown here is derived from an EMBL/GenBank/DDBJ whole genome shotgun (WGS) entry which is preliminary data.</text>
</comment>
<dbReference type="SUPFAM" id="SSF49764">
    <property type="entry name" value="HSP20-like chaperones"/>
    <property type="match status" value="1"/>
</dbReference>
<accession>A0AA35S4L0</accession>
<dbReference type="Pfam" id="PF00011">
    <property type="entry name" value="HSP20"/>
    <property type="match status" value="1"/>
</dbReference>
<comment type="similarity">
    <text evidence="2 3">Belongs to the small heat shock protein (HSP20) family.</text>
</comment>
<dbReference type="CDD" id="cd06464">
    <property type="entry name" value="ACD_sHsps-like"/>
    <property type="match status" value="1"/>
</dbReference>
<evidence type="ECO:0000313" key="5">
    <source>
        <dbReference type="EMBL" id="CAI8023340.1"/>
    </source>
</evidence>
<dbReference type="EMBL" id="CASHTH010002004">
    <property type="protein sequence ID" value="CAI8023340.1"/>
    <property type="molecule type" value="Genomic_DNA"/>
</dbReference>
<dbReference type="InterPro" id="IPR031107">
    <property type="entry name" value="Small_HSP"/>
</dbReference>
<dbReference type="InterPro" id="IPR008978">
    <property type="entry name" value="HSP20-like_chaperone"/>
</dbReference>
<dbReference type="PANTHER" id="PTHR11527">
    <property type="entry name" value="HEAT-SHOCK PROTEIN 20 FAMILY MEMBER"/>
    <property type="match status" value="1"/>
</dbReference>
<name>A0AA35S4L0_GEOBA</name>
<evidence type="ECO:0000256" key="1">
    <source>
        <dbReference type="ARBA" id="ARBA00023016"/>
    </source>
</evidence>